<accession>A0ABP9L2W7</accession>
<reference evidence="2" key="1">
    <citation type="journal article" date="2019" name="Int. J. Syst. Evol. Microbiol.">
        <title>The Global Catalogue of Microorganisms (GCM) 10K type strain sequencing project: providing services to taxonomists for standard genome sequencing and annotation.</title>
        <authorList>
            <consortium name="The Broad Institute Genomics Platform"/>
            <consortium name="The Broad Institute Genome Sequencing Center for Infectious Disease"/>
            <person name="Wu L."/>
            <person name="Ma J."/>
        </authorList>
    </citation>
    <scope>NUCLEOTIDE SEQUENCE [LARGE SCALE GENOMIC DNA]</scope>
    <source>
        <strain evidence="2">JCM 18298</strain>
    </source>
</reference>
<keyword evidence="2" id="KW-1185">Reference proteome</keyword>
<protein>
    <submittedName>
        <fullName evidence="1">Uncharacterized protein</fullName>
    </submittedName>
</protein>
<sequence length="77" mass="7727">MGDPIALALFFCAAAAAAGSEVAVVLSVVFGVNVRYDAATVSRDLFARPRCGLAAGAEVDAAFAARGAVAVGHRFAE</sequence>
<dbReference type="EMBL" id="BAABJM010000008">
    <property type="protein sequence ID" value="GAA5067815.1"/>
    <property type="molecule type" value="Genomic_DNA"/>
</dbReference>
<organism evidence="1 2">
    <name type="scientific">Nocardia callitridis</name>
    <dbReference type="NCBI Taxonomy" id="648753"/>
    <lineage>
        <taxon>Bacteria</taxon>
        <taxon>Bacillati</taxon>
        <taxon>Actinomycetota</taxon>
        <taxon>Actinomycetes</taxon>
        <taxon>Mycobacteriales</taxon>
        <taxon>Nocardiaceae</taxon>
        <taxon>Nocardia</taxon>
    </lineage>
</organism>
<comment type="caution">
    <text evidence="1">The sequence shown here is derived from an EMBL/GenBank/DDBJ whole genome shotgun (WGS) entry which is preliminary data.</text>
</comment>
<dbReference type="Proteomes" id="UP001500603">
    <property type="component" value="Unassembled WGS sequence"/>
</dbReference>
<name>A0ABP9L2W7_9NOCA</name>
<gene>
    <name evidence="1" type="ORF">GCM10023318_57530</name>
</gene>
<proteinExistence type="predicted"/>
<evidence type="ECO:0000313" key="1">
    <source>
        <dbReference type="EMBL" id="GAA5067815.1"/>
    </source>
</evidence>
<evidence type="ECO:0000313" key="2">
    <source>
        <dbReference type="Proteomes" id="UP001500603"/>
    </source>
</evidence>